<proteinExistence type="predicted"/>
<accession>A0ABD3W6J5</accession>
<sequence>MVIPVYSDIDQIQYPNPDSARQAHHDFDLVLPDSDIYMEATIAIDNKHDLYHTRDIARHSS</sequence>
<organism evidence="1 2">
    <name type="scientific">Sinanodonta woodiana</name>
    <name type="common">Chinese pond mussel</name>
    <name type="synonym">Anodonta woodiana</name>
    <dbReference type="NCBI Taxonomy" id="1069815"/>
    <lineage>
        <taxon>Eukaryota</taxon>
        <taxon>Metazoa</taxon>
        <taxon>Spiralia</taxon>
        <taxon>Lophotrochozoa</taxon>
        <taxon>Mollusca</taxon>
        <taxon>Bivalvia</taxon>
        <taxon>Autobranchia</taxon>
        <taxon>Heteroconchia</taxon>
        <taxon>Palaeoheterodonta</taxon>
        <taxon>Unionida</taxon>
        <taxon>Unionoidea</taxon>
        <taxon>Unionidae</taxon>
        <taxon>Unioninae</taxon>
        <taxon>Sinanodonta</taxon>
    </lineage>
</organism>
<gene>
    <name evidence="1" type="ORF">ACJMK2_041198</name>
</gene>
<name>A0ABD3W6J5_SINWO</name>
<dbReference type="Proteomes" id="UP001634394">
    <property type="component" value="Unassembled WGS sequence"/>
</dbReference>
<comment type="caution">
    <text evidence="1">The sequence shown here is derived from an EMBL/GenBank/DDBJ whole genome shotgun (WGS) entry which is preliminary data.</text>
</comment>
<evidence type="ECO:0000313" key="2">
    <source>
        <dbReference type="Proteomes" id="UP001634394"/>
    </source>
</evidence>
<keyword evidence="2" id="KW-1185">Reference proteome</keyword>
<protein>
    <submittedName>
        <fullName evidence="1">Uncharacterized protein</fullName>
    </submittedName>
</protein>
<evidence type="ECO:0000313" key="1">
    <source>
        <dbReference type="EMBL" id="KAL3868387.1"/>
    </source>
</evidence>
<reference evidence="1 2" key="1">
    <citation type="submission" date="2024-11" db="EMBL/GenBank/DDBJ databases">
        <title>Chromosome-level genome assembly of the freshwater bivalve Anodonta woodiana.</title>
        <authorList>
            <person name="Chen X."/>
        </authorList>
    </citation>
    <scope>NUCLEOTIDE SEQUENCE [LARGE SCALE GENOMIC DNA]</scope>
    <source>
        <strain evidence="1">MN2024</strain>
        <tissue evidence="1">Gills</tissue>
    </source>
</reference>
<dbReference type="EMBL" id="JBJQND010000008">
    <property type="protein sequence ID" value="KAL3868387.1"/>
    <property type="molecule type" value="Genomic_DNA"/>
</dbReference>
<dbReference type="AlphaFoldDB" id="A0ABD3W6J5"/>